<protein>
    <recommendedName>
        <fullName evidence="9">Zn(2)-C6 fungal-type domain-containing protein</fullName>
    </recommendedName>
</protein>
<evidence type="ECO:0000259" key="9">
    <source>
        <dbReference type="PROSITE" id="PS50048"/>
    </source>
</evidence>
<keyword evidence="4" id="KW-0805">Transcription regulation</keyword>
<dbReference type="SUPFAM" id="SSF57701">
    <property type="entry name" value="Zn2/Cys6 DNA-binding domain"/>
    <property type="match status" value="1"/>
</dbReference>
<feature type="region of interest" description="Disordered" evidence="8">
    <location>
        <begin position="1"/>
        <end position="75"/>
    </location>
</feature>
<keyword evidence="3" id="KW-0862">Zinc</keyword>
<dbReference type="CDD" id="cd00067">
    <property type="entry name" value="GAL4"/>
    <property type="match status" value="1"/>
</dbReference>
<evidence type="ECO:0000256" key="6">
    <source>
        <dbReference type="ARBA" id="ARBA00023163"/>
    </source>
</evidence>
<keyword evidence="2" id="KW-0479">Metal-binding</keyword>
<dbReference type="STRING" id="5601.A0A0D2G2E2"/>
<evidence type="ECO:0000256" key="7">
    <source>
        <dbReference type="ARBA" id="ARBA00023242"/>
    </source>
</evidence>
<comment type="subcellular location">
    <subcellularLocation>
        <location evidence="1">Nucleus</location>
    </subcellularLocation>
</comment>
<dbReference type="PROSITE" id="PS50048">
    <property type="entry name" value="ZN2_CY6_FUNGAL_2"/>
    <property type="match status" value="1"/>
</dbReference>
<dbReference type="GO" id="GO:0008270">
    <property type="term" value="F:zinc ion binding"/>
    <property type="evidence" value="ECO:0007669"/>
    <property type="project" value="InterPro"/>
</dbReference>
<dbReference type="GO" id="GO:0045944">
    <property type="term" value="P:positive regulation of transcription by RNA polymerase II"/>
    <property type="evidence" value="ECO:0007669"/>
    <property type="project" value="TreeGrafter"/>
</dbReference>
<dbReference type="InterPro" id="IPR036864">
    <property type="entry name" value="Zn2-C6_fun-type_DNA-bd_sf"/>
</dbReference>
<dbReference type="InterPro" id="IPR007219">
    <property type="entry name" value="XnlR_reg_dom"/>
</dbReference>
<dbReference type="PROSITE" id="PS00463">
    <property type="entry name" value="ZN2_CY6_FUNGAL_1"/>
    <property type="match status" value="1"/>
</dbReference>
<evidence type="ECO:0000313" key="10">
    <source>
        <dbReference type="EMBL" id="KIW72945.1"/>
    </source>
</evidence>
<dbReference type="CDD" id="cd12148">
    <property type="entry name" value="fungal_TF_MHR"/>
    <property type="match status" value="1"/>
</dbReference>
<dbReference type="Gene3D" id="4.10.240.10">
    <property type="entry name" value="Zn(2)-C6 fungal-type DNA-binding domain"/>
    <property type="match status" value="1"/>
</dbReference>
<evidence type="ECO:0000256" key="3">
    <source>
        <dbReference type="ARBA" id="ARBA00022833"/>
    </source>
</evidence>
<evidence type="ECO:0000256" key="1">
    <source>
        <dbReference type="ARBA" id="ARBA00004123"/>
    </source>
</evidence>
<dbReference type="Pfam" id="PF00172">
    <property type="entry name" value="Zn_clus"/>
    <property type="match status" value="1"/>
</dbReference>
<dbReference type="GO" id="GO:0006351">
    <property type="term" value="P:DNA-templated transcription"/>
    <property type="evidence" value="ECO:0007669"/>
    <property type="project" value="InterPro"/>
</dbReference>
<accession>A0A0D2G2E2</accession>
<gene>
    <name evidence="10" type="ORF">PV04_01103</name>
</gene>
<proteinExistence type="predicted"/>
<evidence type="ECO:0000256" key="5">
    <source>
        <dbReference type="ARBA" id="ARBA00023125"/>
    </source>
</evidence>
<dbReference type="AlphaFoldDB" id="A0A0D2G2E2"/>
<evidence type="ECO:0000313" key="11">
    <source>
        <dbReference type="Proteomes" id="UP000054266"/>
    </source>
</evidence>
<dbReference type="PANTHER" id="PTHR47540">
    <property type="entry name" value="THIAMINE REPRESSIBLE GENES REGULATORY PROTEIN THI5"/>
    <property type="match status" value="1"/>
</dbReference>
<dbReference type="HOGENOM" id="CLU_010084_3_0_1"/>
<keyword evidence="5" id="KW-0238">DNA-binding</keyword>
<evidence type="ECO:0000256" key="4">
    <source>
        <dbReference type="ARBA" id="ARBA00023015"/>
    </source>
</evidence>
<feature type="domain" description="Zn(2)-C6 fungal-type" evidence="9">
    <location>
        <begin position="81"/>
        <end position="110"/>
    </location>
</feature>
<dbReference type="Pfam" id="PF04082">
    <property type="entry name" value="Fungal_trans"/>
    <property type="match status" value="1"/>
</dbReference>
<organism evidence="10 11">
    <name type="scientific">Phialophora macrospora</name>
    <dbReference type="NCBI Taxonomy" id="1851006"/>
    <lineage>
        <taxon>Eukaryota</taxon>
        <taxon>Fungi</taxon>
        <taxon>Dikarya</taxon>
        <taxon>Ascomycota</taxon>
        <taxon>Pezizomycotina</taxon>
        <taxon>Eurotiomycetes</taxon>
        <taxon>Chaetothyriomycetidae</taxon>
        <taxon>Chaetothyriales</taxon>
        <taxon>Herpotrichiellaceae</taxon>
        <taxon>Phialophora</taxon>
    </lineage>
</organism>
<feature type="region of interest" description="Disordered" evidence="8">
    <location>
        <begin position="146"/>
        <end position="181"/>
    </location>
</feature>
<evidence type="ECO:0000256" key="2">
    <source>
        <dbReference type="ARBA" id="ARBA00022723"/>
    </source>
</evidence>
<dbReference type="GO" id="GO:0000981">
    <property type="term" value="F:DNA-binding transcription factor activity, RNA polymerase II-specific"/>
    <property type="evidence" value="ECO:0007669"/>
    <property type="project" value="InterPro"/>
</dbReference>
<dbReference type="SMART" id="SM00066">
    <property type="entry name" value="GAL4"/>
    <property type="match status" value="1"/>
</dbReference>
<keyword evidence="7" id="KW-0539">Nucleus</keyword>
<dbReference type="EMBL" id="KN846956">
    <property type="protein sequence ID" value="KIW72945.1"/>
    <property type="molecule type" value="Genomic_DNA"/>
</dbReference>
<dbReference type="InterPro" id="IPR001138">
    <property type="entry name" value="Zn2Cys6_DnaBD"/>
</dbReference>
<name>A0A0D2G2E2_9EURO</name>
<reference evidence="10 11" key="1">
    <citation type="submission" date="2015-01" db="EMBL/GenBank/DDBJ databases">
        <title>The Genome Sequence of Capronia semiimmersa CBS27337.</title>
        <authorList>
            <consortium name="The Broad Institute Genomics Platform"/>
            <person name="Cuomo C."/>
            <person name="de Hoog S."/>
            <person name="Gorbushina A."/>
            <person name="Stielow B."/>
            <person name="Teixiera M."/>
            <person name="Abouelleil A."/>
            <person name="Chapman S.B."/>
            <person name="Priest M."/>
            <person name="Young S.K."/>
            <person name="Wortman J."/>
            <person name="Nusbaum C."/>
            <person name="Birren B."/>
        </authorList>
    </citation>
    <scope>NUCLEOTIDE SEQUENCE [LARGE SCALE GENOMIC DNA]</scope>
    <source>
        <strain evidence="10 11">CBS 27337</strain>
    </source>
</reference>
<keyword evidence="6" id="KW-0804">Transcription</keyword>
<dbReference type="GO" id="GO:0005634">
    <property type="term" value="C:nucleus"/>
    <property type="evidence" value="ECO:0007669"/>
    <property type="project" value="UniProtKB-SubCell"/>
</dbReference>
<evidence type="ECO:0000256" key="8">
    <source>
        <dbReference type="SAM" id="MobiDB-lite"/>
    </source>
</evidence>
<keyword evidence="11" id="KW-1185">Reference proteome</keyword>
<dbReference type="Proteomes" id="UP000054266">
    <property type="component" value="Unassembled WGS sequence"/>
</dbReference>
<dbReference type="GO" id="GO:0043565">
    <property type="term" value="F:sequence-specific DNA binding"/>
    <property type="evidence" value="ECO:0007669"/>
    <property type="project" value="TreeGrafter"/>
</dbReference>
<dbReference type="InterPro" id="IPR051711">
    <property type="entry name" value="Stress_Response_Reg"/>
</dbReference>
<sequence length="864" mass="94973">MEQDAGGIPTVERERECSQRPSFKDQIPSNRSDEAASPRSADLTVATVGGRDPTAQQCTGDTLTPGGSLHETQSKPRVTRACLACRQRKVRCSGGHPCSSCRISFNECLYAEPTRQRRKRVRTVDQFEALETRLKQMEAYIEKATRVPDTGRSSAIAKRTRRSRSSSQVSQDDPTRAATDKFRPMDKFVLTQHAAENGDDGYQGYSGDRSFIQRMREIRNWAGAEVHRRLRRSDGQLPRLFEPDYGLAATAYLPSKERSQTLIEAALDAYSLTPILHRPTIDYSWNVVYSIESSQYTANELRFLPLLYAVLALGCLFAQADAQKSSRDFAKAEGLRFFAASRCLIDLSCCADETTLQTIVFLNLFLIETARAGSCYSYLSHTLTLALRMGLHRSMLTENDLIRSEVGKRTFWTIRLFANYLATIVGMPRLLDDDNVDQDLPTEVNDVYITDVKISPQPAGEVSDVAGMNAYIRLHNILGQVVRHLYPLRGISKSPGKESASYLVSIEKVGAIEDALKAWTENVPPGFRLGEDPESRKLLRNQYLLSMSHAHVQVYLYRPFLHYLSKPSRSDDATSGGMNFTSYAAACLQACQKILRLSGEVCQRGLVQGCNVIFSHMVFTSIISLLYVLLGSVGRGESEVTMIVGDIALGCKVLAAISQHKEAIETAQSIVAAMIALLPKELAHARERLQNSVPGTGAVPNVQAGLTADLNRPGAAPRSFNPTLVGTAHRGLVPGHPRLELTQASPQPFIADYTAAAAAAVASFSRCPGSGSYPDADSQRLDCLEAQPFSFAETPFFGETWSGMDMACFPDWAPASGSSHRDGGGSIERNTLDLFNGGGSKGVGTDMDLDQVRQMMINNTDYMF</sequence>
<dbReference type="PANTHER" id="PTHR47540:SF1">
    <property type="entry name" value="ACTIVATOR OF STRESS GENES 1-RELATED"/>
    <property type="match status" value="1"/>
</dbReference>
<dbReference type="SMART" id="SM00906">
    <property type="entry name" value="Fungal_trans"/>
    <property type="match status" value="1"/>
</dbReference>